<name>A0A656A3M1_VIBCL</name>
<evidence type="ECO:0000256" key="1">
    <source>
        <dbReference type="ARBA" id="ARBA00012528"/>
    </source>
</evidence>
<dbReference type="InterPro" id="IPR043128">
    <property type="entry name" value="Rev_trsase/Diguanyl_cyclase"/>
</dbReference>
<dbReference type="GO" id="GO:0043709">
    <property type="term" value="P:cell adhesion involved in single-species biofilm formation"/>
    <property type="evidence" value="ECO:0007669"/>
    <property type="project" value="TreeGrafter"/>
</dbReference>
<dbReference type="EMBL" id="CWQY01000019">
    <property type="protein sequence ID" value="CSC94095.1"/>
    <property type="molecule type" value="Genomic_DNA"/>
</dbReference>
<organism evidence="4 5">
    <name type="scientific">Vibrio cholerae</name>
    <dbReference type="NCBI Taxonomy" id="666"/>
    <lineage>
        <taxon>Bacteria</taxon>
        <taxon>Pseudomonadati</taxon>
        <taxon>Pseudomonadota</taxon>
        <taxon>Gammaproteobacteria</taxon>
        <taxon>Vibrionales</taxon>
        <taxon>Vibrionaceae</taxon>
        <taxon>Vibrio</taxon>
    </lineage>
</organism>
<dbReference type="Gene3D" id="3.30.70.270">
    <property type="match status" value="1"/>
</dbReference>
<keyword evidence="4" id="KW-0548">Nucleotidyltransferase</keyword>
<gene>
    <name evidence="4" type="primary">ydaM_2</name>
    <name evidence="4" type="ORF">ERS013200_02673</name>
</gene>
<dbReference type="InterPro" id="IPR029787">
    <property type="entry name" value="Nucleotide_cyclase"/>
</dbReference>
<dbReference type="GO" id="GO:1902201">
    <property type="term" value="P:negative regulation of bacterial-type flagellum-dependent cell motility"/>
    <property type="evidence" value="ECO:0007669"/>
    <property type="project" value="TreeGrafter"/>
</dbReference>
<evidence type="ECO:0000256" key="2">
    <source>
        <dbReference type="ARBA" id="ARBA00034247"/>
    </source>
</evidence>
<evidence type="ECO:0000313" key="4">
    <source>
        <dbReference type="EMBL" id="CSC94095.1"/>
    </source>
</evidence>
<dbReference type="GO" id="GO:0052621">
    <property type="term" value="F:diguanylate cyclase activity"/>
    <property type="evidence" value="ECO:0007669"/>
    <property type="project" value="UniProtKB-EC"/>
</dbReference>
<keyword evidence="4" id="KW-0808">Transferase</keyword>
<dbReference type="Proteomes" id="UP000041770">
    <property type="component" value="Unassembled WGS sequence"/>
</dbReference>
<feature type="domain" description="GGDEF" evidence="3">
    <location>
        <begin position="1"/>
        <end position="95"/>
    </location>
</feature>
<dbReference type="CDD" id="cd01949">
    <property type="entry name" value="GGDEF"/>
    <property type="match status" value="1"/>
</dbReference>
<sequence>MNTHCRELDLLFRLGGDEFLLLFENTSLTDATLVMSHIGCRIQQTHYPYHAKVTVSVGLAEALRTDDPEQWFKRADQALYHSKKMGKNRVSFDEEHVIELNGDHCHALLGSTHGHR</sequence>
<reference evidence="4 5" key="1">
    <citation type="submission" date="2015-07" db="EMBL/GenBank/DDBJ databases">
        <authorList>
            <consortium name="Pathogen Informatics"/>
        </authorList>
    </citation>
    <scope>NUCLEOTIDE SEQUENCE [LARGE SCALE GENOMIC DNA]</scope>
    <source>
        <strain evidence="4 5">A316</strain>
    </source>
</reference>
<dbReference type="InterPro" id="IPR050469">
    <property type="entry name" value="Diguanylate_Cyclase"/>
</dbReference>
<dbReference type="SUPFAM" id="SSF55073">
    <property type="entry name" value="Nucleotide cyclase"/>
    <property type="match status" value="1"/>
</dbReference>
<dbReference type="NCBIfam" id="TIGR00254">
    <property type="entry name" value="GGDEF"/>
    <property type="match status" value="1"/>
</dbReference>
<protein>
    <recommendedName>
        <fullName evidence="1">diguanylate cyclase</fullName>
        <ecNumber evidence="1">2.7.7.65</ecNumber>
    </recommendedName>
</protein>
<evidence type="ECO:0000259" key="3">
    <source>
        <dbReference type="PROSITE" id="PS50887"/>
    </source>
</evidence>
<accession>A0A656A3M1</accession>
<dbReference type="PANTHER" id="PTHR45138:SF9">
    <property type="entry name" value="DIGUANYLATE CYCLASE DGCM-RELATED"/>
    <property type="match status" value="1"/>
</dbReference>
<dbReference type="Pfam" id="PF00990">
    <property type="entry name" value="GGDEF"/>
    <property type="match status" value="1"/>
</dbReference>
<dbReference type="PANTHER" id="PTHR45138">
    <property type="entry name" value="REGULATORY COMPONENTS OF SENSORY TRANSDUCTION SYSTEM"/>
    <property type="match status" value="1"/>
</dbReference>
<dbReference type="GO" id="GO:0005886">
    <property type="term" value="C:plasma membrane"/>
    <property type="evidence" value="ECO:0007669"/>
    <property type="project" value="TreeGrafter"/>
</dbReference>
<comment type="catalytic activity">
    <reaction evidence="2">
        <text>2 GTP = 3',3'-c-di-GMP + 2 diphosphate</text>
        <dbReference type="Rhea" id="RHEA:24898"/>
        <dbReference type="ChEBI" id="CHEBI:33019"/>
        <dbReference type="ChEBI" id="CHEBI:37565"/>
        <dbReference type="ChEBI" id="CHEBI:58805"/>
        <dbReference type="EC" id="2.7.7.65"/>
    </reaction>
</comment>
<dbReference type="InterPro" id="IPR000160">
    <property type="entry name" value="GGDEF_dom"/>
</dbReference>
<dbReference type="AlphaFoldDB" id="A0A656A3M1"/>
<dbReference type="PROSITE" id="PS50887">
    <property type="entry name" value="GGDEF"/>
    <property type="match status" value="1"/>
</dbReference>
<proteinExistence type="predicted"/>
<dbReference type="EC" id="2.7.7.65" evidence="1"/>
<evidence type="ECO:0000313" key="5">
    <source>
        <dbReference type="Proteomes" id="UP000041770"/>
    </source>
</evidence>